<evidence type="ECO:0000313" key="1">
    <source>
        <dbReference type="EMBL" id="SYX89040.1"/>
    </source>
</evidence>
<dbReference type="InterPro" id="IPR006311">
    <property type="entry name" value="TAT_signal"/>
</dbReference>
<name>A0A383RPQ3_9PSED</name>
<protein>
    <submittedName>
        <fullName evidence="1">Membrane bound FAD containing D-sorbitol dehydrogenase</fullName>
    </submittedName>
</protein>
<dbReference type="Proteomes" id="UP000263595">
    <property type="component" value="Unassembled WGS sequence"/>
</dbReference>
<sequence length="181" mass="19226">MLSRREFFVSSGAGVMLLTLGAPTLLPKALAASGALEVPVAPAPFIALADQLSGQIGVDRELVNIVHQKLQLTLPGLDTLVEQLLAALPEVSAVNAPADRLQLLASKAPDLKSLFLRVNTALYLGTVEDAEGVRECVAFESVAAYQAVSDFVEPPSYCTGSPNFWVNPPAYALQEDTERHA</sequence>
<dbReference type="PROSITE" id="PS51318">
    <property type="entry name" value="TAT"/>
    <property type="match status" value="1"/>
</dbReference>
<reference evidence="2" key="1">
    <citation type="submission" date="2018-08" db="EMBL/GenBank/DDBJ databases">
        <authorList>
            <person name="Blom J."/>
        </authorList>
    </citation>
    <scope>NUCLEOTIDE SEQUENCE [LARGE SCALE GENOMIC DNA]</scope>
    <source>
        <strain evidence="2">CCOS 865</strain>
    </source>
</reference>
<dbReference type="EMBL" id="UNOZ01000007">
    <property type="protein sequence ID" value="SYX89040.1"/>
    <property type="molecule type" value="Genomic_DNA"/>
</dbReference>
<proteinExistence type="predicted"/>
<dbReference type="Pfam" id="PF12318">
    <property type="entry name" value="FAD-SLDH"/>
    <property type="match status" value="1"/>
</dbReference>
<accession>A0A383RPQ3</accession>
<keyword evidence="2" id="KW-1185">Reference proteome</keyword>
<dbReference type="InterPro" id="IPR024651">
    <property type="entry name" value="FAD-SLDH_ssu"/>
</dbReference>
<gene>
    <name evidence="1" type="ORF">CCOS865_01280</name>
</gene>
<organism evidence="1 2">
    <name type="scientific">Pseudomonas reidholzensis</name>
    <dbReference type="NCBI Taxonomy" id="1785162"/>
    <lineage>
        <taxon>Bacteria</taxon>
        <taxon>Pseudomonadati</taxon>
        <taxon>Pseudomonadota</taxon>
        <taxon>Gammaproteobacteria</taxon>
        <taxon>Pseudomonadales</taxon>
        <taxon>Pseudomonadaceae</taxon>
        <taxon>Pseudomonas</taxon>
    </lineage>
</organism>
<evidence type="ECO:0000313" key="2">
    <source>
        <dbReference type="Proteomes" id="UP000263595"/>
    </source>
</evidence>
<dbReference type="OrthoDB" id="6162173at2"/>
<dbReference type="RefSeq" id="WP_119139038.1">
    <property type="nucleotide sequence ID" value="NZ_CBCSFL010000009.1"/>
</dbReference>
<dbReference type="AlphaFoldDB" id="A0A383RPQ3"/>